<keyword evidence="4 8" id="KW-0812">Transmembrane</keyword>
<dbReference type="EMBL" id="JAOVZR010000001">
    <property type="protein sequence ID" value="MCY0146826.1"/>
    <property type="molecule type" value="Genomic_DNA"/>
</dbReference>
<evidence type="ECO:0000256" key="6">
    <source>
        <dbReference type="ARBA" id="ARBA00023136"/>
    </source>
</evidence>
<feature type="transmembrane region" description="Helical" evidence="8">
    <location>
        <begin position="35"/>
        <end position="56"/>
    </location>
</feature>
<dbReference type="Pfam" id="PF06808">
    <property type="entry name" value="DctM"/>
    <property type="match status" value="1"/>
</dbReference>
<dbReference type="InterPro" id="IPR010656">
    <property type="entry name" value="DctM"/>
</dbReference>
<comment type="caution">
    <text evidence="10">The sequence shown here is derived from an EMBL/GenBank/DDBJ whole genome shotgun (WGS) entry which is preliminary data.</text>
</comment>
<evidence type="ECO:0000256" key="1">
    <source>
        <dbReference type="ARBA" id="ARBA00004429"/>
    </source>
</evidence>
<evidence type="ECO:0000256" key="3">
    <source>
        <dbReference type="ARBA" id="ARBA00022519"/>
    </source>
</evidence>
<keyword evidence="5 8" id="KW-1133">Transmembrane helix</keyword>
<reference evidence="10" key="1">
    <citation type="submission" date="2022-10" db="EMBL/GenBank/DDBJ databases">
        <title>Hoeflea sp. G2-23, isolated from marine algae.</title>
        <authorList>
            <person name="Kristyanto S."/>
            <person name="Kim J.M."/>
            <person name="Jeon C.O."/>
        </authorList>
    </citation>
    <scope>NUCLEOTIDE SEQUENCE</scope>
    <source>
        <strain evidence="10">G2-23</strain>
    </source>
</reference>
<name>A0ABT3Z694_9HYPH</name>
<evidence type="ECO:0000256" key="7">
    <source>
        <dbReference type="RuleBase" id="RU369079"/>
    </source>
</evidence>
<evidence type="ECO:0000256" key="2">
    <source>
        <dbReference type="ARBA" id="ARBA00022475"/>
    </source>
</evidence>
<feature type="domain" description="TRAP C4-dicarboxylate transport system permease DctM subunit" evidence="9">
    <location>
        <begin position="15"/>
        <end position="187"/>
    </location>
</feature>
<gene>
    <name evidence="10" type="ORF">OEG84_03620</name>
</gene>
<sequence>MIAQLAYYLPGMMFLALTGLLLTGFPVALTLGGTSIIFGLLGISAGIFSYAEFFNILPRIWGGLAENLVLVAAPMFVLMGSILERSGIAEDLLDSATHLSRKLPGGTAIAIILIGMVLGATTGVIAATVVMLTVFAVPAMLKQQYNKEFAAGTVAAAGTLGILIPPSIMLIFMGDILQVSVGKLFWVQLCPD</sequence>
<dbReference type="InterPro" id="IPR004681">
    <property type="entry name" value="TRAP_DctM"/>
</dbReference>
<dbReference type="PANTHER" id="PTHR33362:SF7">
    <property type="entry name" value="SLL1103 PROTEIN"/>
    <property type="match status" value="1"/>
</dbReference>
<keyword evidence="6 8" id="KW-0472">Membrane</keyword>
<accession>A0ABT3Z694</accession>
<evidence type="ECO:0000313" key="10">
    <source>
        <dbReference type="EMBL" id="MCY0146826.1"/>
    </source>
</evidence>
<keyword evidence="11" id="KW-1185">Reference proteome</keyword>
<evidence type="ECO:0000256" key="8">
    <source>
        <dbReference type="SAM" id="Phobius"/>
    </source>
</evidence>
<evidence type="ECO:0000256" key="4">
    <source>
        <dbReference type="ARBA" id="ARBA00022692"/>
    </source>
</evidence>
<dbReference type="Proteomes" id="UP001073227">
    <property type="component" value="Unassembled WGS sequence"/>
</dbReference>
<feature type="transmembrane region" description="Helical" evidence="8">
    <location>
        <begin position="149"/>
        <end position="173"/>
    </location>
</feature>
<comment type="subcellular location">
    <subcellularLocation>
        <location evidence="1 7">Cell inner membrane</location>
        <topology evidence="1 7">Multi-pass membrane protein</topology>
    </subcellularLocation>
</comment>
<dbReference type="PANTHER" id="PTHR33362">
    <property type="entry name" value="SIALIC ACID TRAP TRANSPORTER PERMEASE PROTEIN SIAT-RELATED"/>
    <property type="match status" value="1"/>
</dbReference>
<proteinExistence type="predicted"/>
<feature type="transmembrane region" description="Helical" evidence="8">
    <location>
        <begin position="68"/>
        <end position="88"/>
    </location>
</feature>
<feature type="transmembrane region" description="Helical" evidence="8">
    <location>
        <begin position="7"/>
        <end position="29"/>
    </location>
</feature>
<evidence type="ECO:0000256" key="5">
    <source>
        <dbReference type="ARBA" id="ARBA00022989"/>
    </source>
</evidence>
<evidence type="ECO:0000313" key="11">
    <source>
        <dbReference type="Proteomes" id="UP001073227"/>
    </source>
</evidence>
<keyword evidence="7" id="KW-0813">Transport</keyword>
<evidence type="ECO:0000259" key="9">
    <source>
        <dbReference type="Pfam" id="PF06808"/>
    </source>
</evidence>
<keyword evidence="3 7" id="KW-0997">Cell inner membrane</keyword>
<feature type="transmembrane region" description="Helical" evidence="8">
    <location>
        <begin position="108"/>
        <end position="137"/>
    </location>
</feature>
<comment type="function">
    <text evidence="7">Part of the tripartite ATP-independent periplasmic (TRAP) transport system.</text>
</comment>
<keyword evidence="2" id="KW-1003">Cell membrane</keyword>
<protein>
    <submittedName>
        <fullName evidence="10">TRAP transporter large permease subunit</fullName>
    </submittedName>
</protein>
<organism evidence="10 11">
    <name type="scientific">Hoeflea algicola</name>
    <dbReference type="NCBI Taxonomy" id="2983763"/>
    <lineage>
        <taxon>Bacteria</taxon>
        <taxon>Pseudomonadati</taxon>
        <taxon>Pseudomonadota</taxon>
        <taxon>Alphaproteobacteria</taxon>
        <taxon>Hyphomicrobiales</taxon>
        <taxon>Rhizobiaceae</taxon>
        <taxon>Hoeflea</taxon>
    </lineage>
</organism>